<dbReference type="PRINTS" id="PR01731">
    <property type="entry name" value="LYMPHOTACTIN"/>
</dbReference>
<keyword evidence="2" id="KW-0202">Cytokine</keyword>
<dbReference type="GO" id="GO:0006955">
    <property type="term" value="P:immune response"/>
    <property type="evidence" value="ECO:0007669"/>
    <property type="project" value="InterPro"/>
</dbReference>
<evidence type="ECO:0000256" key="1">
    <source>
        <dbReference type="ARBA" id="ARBA00006894"/>
    </source>
</evidence>
<evidence type="ECO:0000259" key="3">
    <source>
        <dbReference type="SMART" id="SM00199"/>
    </source>
</evidence>
<name>A0A2D4FDZ9_MICCO</name>
<evidence type="ECO:0000313" key="4">
    <source>
        <dbReference type="EMBL" id="LAA45718.1"/>
    </source>
</evidence>
<evidence type="ECO:0000256" key="2">
    <source>
        <dbReference type="ARBA" id="ARBA00022514"/>
    </source>
</evidence>
<accession>A0A2D4FDZ9</accession>
<dbReference type="InterPro" id="IPR036048">
    <property type="entry name" value="Interleukin_8-like_sf"/>
</dbReference>
<feature type="domain" description="Chemokine interleukin-8-like" evidence="3">
    <location>
        <begin position="38"/>
        <end position="94"/>
    </location>
</feature>
<dbReference type="GO" id="GO:0008009">
    <property type="term" value="F:chemokine activity"/>
    <property type="evidence" value="ECO:0007669"/>
    <property type="project" value="InterPro"/>
</dbReference>
<dbReference type="SMART" id="SM00199">
    <property type="entry name" value="SCY"/>
    <property type="match status" value="1"/>
</dbReference>
<protein>
    <recommendedName>
        <fullName evidence="3">Chemokine interleukin-8-like domain-containing protein</fullName>
    </recommendedName>
</protein>
<comment type="similarity">
    <text evidence="1">Belongs to the intercrine gamma family.</text>
</comment>
<dbReference type="GO" id="GO:0005615">
    <property type="term" value="C:extracellular space"/>
    <property type="evidence" value="ECO:0007669"/>
    <property type="project" value="UniProtKB-KW"/>
</dbReference>
<reference evidence="4" key="1">
    <citation type="submission" date="2017-07" db="EMBL/GenBank/DDBJ databases">
        <authorList>
            <person name="Mikheyev A."/>
            <person name="Grau M."/>
        </authorList>
    </citation>
    <scope>NUCLEOTIDE SEQUENCE</scope>
    <source>
        <tissue evidence="4">Venom_gland</tissue>
    </source>
</reference>
<proteinExistence type="inferred from homology"/>
<sequence>MQKISQPTKGQQDYWRKENFSIDFNWKYLGTLGTQALAYSSCVNLHTKEIGIRQLSDYEIHHHPQKVVILITKHRVKVCVPHDAAWVTKVIRNLGKRKQKTRDLMNIHRSNNLTNRTTV</sequence>
<organism evidence="4">
    <name type="scientific">Micrurus corallinus</name>
    <name type="common">Brazilian coral snake</name>
    <dbReference type="NCBI Taxonomy" id="54390"/>
    <lineage>
        <taxon>Eukaryota</taxon>
        <taxon>Metazoa</taxon>
        <taxon>Chordata</taxon>
        <taxon>Craniata</taxon>
        <taxon>Vertebrata</taxon>
        <taxon>Euteleostomi</taxon>
        <taxon>Lepidosauria</taxon>
        <taxon>Squamata</taxon>
        <taxon>Bifurcata</taxon>
        <taxon>Unidentata</taxon>
        <taxon>Episquamata</taxon>
        <taxon>Toxicofera</taxon>
        <taxon>Serpentes</taxon>
        <taxon>Colubroidea</taxon>
        <taxon>Elapidae</taxon>
        <taxon>Elapinae</taxon>
        <taxon>Micrurus</taxon>
    </lineage>
</organism>
<dbReference type="AlphaFoldDB" id="A0A2D4FDZ9"/>
<dbReference type="Pfam" id="PF00048">
    <property type="entry name" value="IL8"/>
    <property type="match status" value="1"/>
</dbReference>
<dbReference type="EMBL" id="IACJ01063644">
    <property type="protein sequence ID" value="LAA45718.1"/>
    <property type="molecule type" value="Transcribed_RNA"/>
</dbReference>
<reference evidence="4" key="2">
    <citation type="submission" date="2017-11" db="EMBL/GenBank/DDBJ databases">
        <title>Coralsnake Venomics: Analyses of Venom Gland Transcriptomes and Proteomes of Six Brazilian Taxa.</title>
        <authorList>
            <person name="Aird S.D."/>
            <person name="Jorge da Silva N."/>
            <person name="Qiu L."/>
            <person name="Villar-Briones A."/>
            <person name="Aparecida-Saddi V."/>
            <person name="Campos-Telles M.P."/>
            <person name="Grau M."/>
            <person name="Mikheyev A.S."/>
        </authorList>
    </citation>
    <scope>NUCLEOTIDE SEQUENCE</scope>
    <source>
        <tissue evidence="4">Venom_gland</tissue>
    </source>
</reference>
<dbReference type="InterPro" id="IPR001811">
    <property type="entry name" value="Chemokine_IL8-like_dom"/>
</dbReference>
<dbReference type="InterPro" id="IPR008105">
    <property type="entry name" value="Chemokine_XCL1/XCL2"/>
</dbReference>
<dbReference type="Gene3D" id="2.40.50.40">
    <property type="match status" value="1"/>
</dbReference>
<dbReference type="SUPFAM" id="SSF54117">
    <property type="entry name" value="Interleukin 8-like chemokines"/>
    <property type="match status" value="1"/>
</dbReference>